<dbReference type="PANTHER" id="PTHR33317:SF4">
    <property type="entry name" value="POLYNUCLEOTIDYL TRANSFERASE, RIBONUCLEASE H-LIKE SUPERFAMILY PROTEIN"/>
    <property type="match status" value="1"/>
</dbReference>
<feature type="domain" description="YqgF/RNase H-like" evidence="6">
    <location>
        <begin position="1"/>
        <end position="103"/>
    </location>
</feature>
<keyword evidence="2 5" id="KW-0690">Ribosome biogenesis</keyword>
<dbReference type="KEGG" id="wdi:H9L19_06075"/>
<accession>A0A7G9T4C8</accession>
<dbReference type="HAMAP" id="MF_00651">
    <property type="entry name" value="Nuclease_YqgF"/>
    <property type="match status" value="1"/>
</dbReference>
<reference evidence="7 8" key="1">
    <citation type="submission" date="2020-08" db="EMBL/GenBank/DDBJ databases">
        <title>Genome sequence of Weissella diestrammenae KACC 16890T.</title>
        <authorList>
            <person name="Hyun D.-W."/>
            <person name="Bae J.-W."/>
        </authorList>
    </citation>
    <scope>NUCLEOTIDE SEQUENCE [LARGE SCALE GENOMIC DNA]</scope>
    <source>
        <strain evidence="7 8">KACC 16890</strain>
    </source>
</reference>
<evidence type="ECO:0000256" key="3">
    <source>
        <dbReference type="ARBA" id="ARBA00022722"/>
    </source>
</evidence>
<comment type="similarity">
    <text evidence="5">Belongs to the YqgF HJR family.</text>
</comment>
<dbReference type="Pfam" id="PF03652">
    <property type="entry name" value="RuvX"/>
    <property type="match status" value="1"/>
</dbReference>
<keyword evidence="4 5" id="KW-0378">Hydrolase</keyword>
<sequence>MSIFGLDVGSRTVGVAMSDPMGWTAQGLEIIRINEDEGEFGIERMKALVEQHHPTGFLLGLPKNMNNSLGPRAEAAQAYGELLKDTFNLPIDFQDERLTTVEAERMLVEEADTSRAKRKQVIDKLAAALILQNYLDRKGKLVNASGTKMTFD</sequence>
<dbReference type="RefSeq" id="WP_187528788.1">
    <property type="nucleotide sequence ID" value="NZ_CP060724.1"/>
</dbReference>
<evidence type="ECO:0000259" key="6">
    <source>
        <dbReference type="SMART" id="SM00732"/>
    </source>
</evidence>
<dbReference type="GO" id="GO:0000967">
    <property type="term" value="P:rRNA 5'-end processing"/>
    <property type="evidence" value="ECO:0007669"/>
    <property type="project" value="UniProtKB-UniRule"/>
</dbReference>
<name>A0A7G9T4C8_9LACO</name>
<dbReference type="SUPFAM" id="SSF53098">
    <property type="entry name" value="Ribonuclease H-like"/>
    <property type="match status" value="1"/>
</dbReference>
<dbReference type="EC" id="3.1.-.-" evidence="5"/>
<dbReference type="EMBL" id="CP060724">
    <property type="protein sequence ID" value="QNN74953.1"/>
    <property type="molecule type" value="Genomic_DNA"/>
</dbReference>
<gene>
    <name evidence="7" type="primary">ruvX</name>
    <name evidence="7" type="ORF">H9L19_06075</name>
</gene>
<dbReference type="SMART" id="SM00732">
    <property type="entry name" value="YqgFc"/>
    <property type="match status" value="1"/>
</dbReference>
<dbReference type="Proteomes" id="UP000515800">
    <property type="component" value="Chromosome"/>
</dbReference>
<dbReference type="CDD" id="cd16964">
    <property type="entry name" value="YqgF"/>
    <property type="match status" value="1"/>
</dbReference>
<evidence type="ECO:0000313" key="7">
    <source>
        <dbReference type="EMBL" id="QNN74953.1"/>
    </source>
</evidence>
<evidence type="ECO:0000256" key="1">
    <source>
        <dbReference type="ARBA" id="ARBA00022490"/>
    </source>
</evidence>
<comment type="subcellular location">
    <subcellularLocation>
        <location evidence="5">Cytoplasm</location>
    </subcellularLocation>
</comment>
<keyword evidence="1 5" id="KW-0963">Cytoplasm</keyword>
<dbReference type="GO" id="GO:0005829">
    <property type="term" value="C:cytosol"/>
    <property type="evidence" value="ECO:0007669"/>
    <property type="project" value="TreeGrafter"/>
</dbReference>
<dbReference type="PANTHER" id="PTHR33317">
    <property type="entry name" value="POLYNUCLEOTIDYL TRANSFERASE, RIBONUCLEASE H-LIKE SUPERFAMILY PROTEIN"/>
    <property type="match status" value="1"/>
</dbReference>
<evidence type="ECO:0000256" key="2">
    <source>
        <dbReference type="ARBA" id="ARBA00022517"/>
    </source>
</evidence>
<dbReference type="InterPro" id="IPR006641">
    <property type="entry name" value="YqgF/RNaseH-like_dom"/>
</dbReference>
<proteinExistence type="inferred from homology"/>
<dbReference type="GO" id="GO:0016788">
    <property type="term" value="F:hydrolase activity, acting on ester bonds"/>
    <property type="evidence" value="ECO:0007669"/>
    <property type="project" value="UniProtKB-UniRule"/>
</dbReference>
<keyword evidence="3 5" id="KW-0540">Nuclease</keyword>
<dbReference type="Gene3D" id="3.30.420.140">
    <property type="entry name" value="YqgF/RNase H-like domain"/>
    <property type="match status" value="1"/>
</dbReference>
<protein>
    <recommendedName>
        <fullName evidence="5">Putative pre-16S rRNA nuclease</fullName>
        <ecNumber evidence="5">3.1.-.-</ecNumber>
    </recommendedName>
</protein>
<comment type="function">
    <text evidence="5">Could be a nuclease involved in processing of the 5'-end of pre-16S rRNA.</text>
</comment>
<dbReference type="AlphaFoldDB" id="A0A7G9T4C8"/>
<evidence type="ECO:0000256" key="5">
    <source>
        <dbReference type="HAMAP-Rule" id="MF_00651"/>
    </source>
</evidence>
<evidence type="ECO:0000313" key="8">
    <source>
        <dbReference type="Proteomes" id="UP000515800"/>
    </source>
</evidence>
<dbReference type="GO" id="GO:0004518">
    <property type="term" value="F:nuclease activity"/>
    <property type="evidence" value="ECO:0007669"/>
    <property type="project" value="UniProtKB-KW"/>
</dbReference>
<dbReference type="InterPro" id="IPR037027">
    <property type="entry name" value="YqgF/RNaseH-like_dom_sf"/>
</dbReference>
<dbReference type="InterPro" id="IPR005227">
    <property type="entry name" value="YqgF"/>
</dbReference>
<evidence type="ECO:0000256" key="4">
    <source>
        <dbReference type="ARBA" id="ARBA00022801"/>
    </source>
</evidence>
<dbReference type="InterPro" id="IPR012337">
    <property type="entry name" value="RNaseH-like_sf"/>
</dbReference>
<dbReference type="NCBIfam" id="TIGR00250">
    <property type="entry name" value="RNAse_H_YqgF"/>
    <property type="match status" value="1"/>
</dbReference>
<keyword evidence="8" id="KW-1185">Reference proteome</keyword>
<organism evidence="7 8">
    <name type="scientific">Weissella diestrammenae</name>
    <dbReference type="NCBI Taxonomy" id="1162633"/>
    <lineage>
        <taxon>Bacteria</taxon>
        <taxon>Bacillati</taxon>
        <taxon>Bacillota</taxon>
        <taxon>Bacilli</taxon>
        <taxon>Lactobacillales</taxon>
        <taxon>Lactobacillaceae</taxon>
        <taxon>Weissella</taxon>
    </lineage>
</organism>